<dbReference type="SUPFAM" id="SSF103473">
    <property type="entry name" value="MFS general substrate transporter"/>
    <property type="match status" value="1"/>
</dbReference>
<feature type="transmembrane region" description="Helical" evidence="4">
    <location>
        <begin position="134"/>
        <end position="157"/>
    </location>
</feature>
<evidence type="ECO:0000256" key="2">
    <source>
        <dbReference type="ARBA" id="ARBA00022989"/>
    </source>
</evidence>
<feature type="transmembrane region" description="Helical" evidence="4">
    <location>
        <begin position="45"/>
        <end position="66"/>
    </location>
</feature>
<accession>A0A345P8H1</accession>
<evidence type="ECO:0000256" key="4">
    <source>
        <dbReference type="SAM" id="Phobius"/>
    </source>
</evidence>
<evidence type="ECO:0000313" key="5">
    <source>
        <dbReference type="EMBL" id="AXI03580.1"/>
    </source>
</evidence>
<gene>
    <name evidence="5" type="ORF">HYN46_12495</name>
</gene>
<organism evidence="5 6">
    <name type="scientific">Aquirhabdus parva</name>
    <dbReference type="NCBI Taxonomy" id="2283318"/>
    <lineage>
        <taxon>Bacteria</taxon>
        <taxon>Pseudomonadati</taxon>
        <taxon>Pseudomonadota</taxon>
        <taxon>Gammaproteobacteria</taxon>
        <taxon>Moraxellales</taxon>
        <taxon>Moraxellaceae</taxon>
        <taxon>Aquirhabdus</taxon>
    </lineage>
</organism>
<feature type="transmembrane region" description="Helical" evidence="4">
    <location>
        <begin position="163"/>
        <end position="184"/>
    </location>
</feature>
<feature type="transmembrane region" description="Helical" evidence="4">
    <location>
        <begin position="101"/>
        <end position="122"/>
    </location>
</feature>
<dbReference type="RefSeq" id="WP_114899688.1">
    <property type="nucleotide sequence ID" value="NZ_CP031222.1"/>
</dbReference>
<feature type="transmembrane region" description="Helical" evidence="4">
    <location>
        <begin position="237"/>
        <end position="260"/>
    </location>
</feature>
<keyword evidence="6" id="KW-1185">Reference proteome</keyword>
<feature type="transmembrane region" description="Helical" evidence="4">
    <location>
        <begin position="355"/>
        <end position="376"/>
    </location>
</feature>
<dbReference type="EMBL" id="CP031222">
    <property type="protein sequence ID" value="AXI03580.1"/>
    <property type="molecule type" value="Genomic_DNA"/>
</dbReference>
<dbReference type="GO" id="GO:0022857">
    <property type="term" value="F:transmembrane transporter activity"/>
    <property type="evidence" value="ECO:0007669"/>
    <property type="project" value="InterPro"/>
</dbReference>
<dbReference type="InterPro" id="IPR011701">
    <property type="entry name" value="MFS"/>
</dbReference>
<dbReference type="Gene3D" id="1.20.1250.20">
    <property type="entry name" value="MFS general substrate transporter like domains"/>
    <property type="match status" value="1"/>
</dbReference>
<dbReference type="KEGG" id="mbah:HYN46_12495"/>
<evidence type="ECO:0000256" key="1">
    <source>
        <dbReference type="ARBA" id="ARBA00022692"/>
    </source>
</evidence>
<keyword evidence="1 4" id="KW-0812">Transmembrane</keyword>
<feature type="transmembrane region" description="Helical" evidence="4">
    <location>
        <begin position="326"/>
        <end position="349"/>
    </location>
</feature>
<keyword evidence="2 4" id="KW-1133">Transmembrane helix</keyword>
<evidence type="ECO:0000256" key="3">
    <source>
        <dbReference type="ARBA" id="ARBA00023136"/>
    </source>
</evidence>
<dbReference type="InterPro" id="IPR036259">
    <property type="entry name" value="MFS_trans_sf"/>
</dbReference>
<feature type="transmembrane region" description="Helical" evidence="4">
    <location>
        <begin position="267"/>
        <end position="287"/>
    </location>
</feature>
<keyword evidence="3 4" id="KW-0472">Membrane</keyword>
<proteinExistence type="predicted"/>
<dbReference type="AlphaFoldDB" id="A0A345P8H1"/>
<reference evidence="5 6" key="1">
    <citation type="submission" date="2018-07" db="EMBL/GenBank/DDBJ databases">
        <title>Genome sequencing of Moraxellaceae gen. HYN0046.</title>
        <authorList>
            <person name="Kim M."/>
            <person name="Yi H."/>
        </authorList>
    </citation>
    <scope>NUCLEOTIDE SEQUENCE [LARGE SCALE GENOMIC DNA]</scope>
    <source>
        <strain evidence="5 6">HYN0046</strain>
    </source>
</reference>
<sequence>MTTKPPFQFSRFEKAAALMLGSLALLILGLQPVLLGELVAEHQITMEGVGIVAMGEIFAIGIGVILAEKFFSIHRLRWIACVTIILLAVINVIMVRGSGDTAFTILRMFAGLIEGAMLWLTTSMIVRTAHPDQMAGLFLMVQTFLQALVTLFLARYVMPSGGWQSGFVALAILALLSLLLLPFIPTQLTTLVDETTPPVASGMTVFVLAVPFAFLSAIGALWAYMDPLGRAVGFGAIGVQTLIAWVLLLQIIGSAVAILLVRKLPLLITMSVGAVLIGAIALVIYVLPTGNTLIFAMLCLGFGFVWQFFMPFQIRLAMAADPAGRVAMLVPASQLLGCAFGPLIASFSVTNDNAASVPLVSIGFAGVMVVALLLVWRRNRGSVQSATVTKY</sequence>
<name>A0A345P8H1_9GAMM</name>
<feature type="transmembrane region" description="Helical" evidence="4">
    <location>
        <begin position="293"/>
        <end position="314"/>
    </location>
</feature>
<evidence type="ECO:0000313" key="6">
    <source>
        <dbReference type="Proteomes" id="UP000253940"/>
    </source>
</evidence>
<dbReference type="Proteomes" id="UP000253940">
    <property type="component" value="Chromosome"/>
</dbReference>
<dbReference type="OrthoDB" id="5995417at2"/>
<protein>
    <submittedName>
        <fullName evidence="5">MFS transporter</fullName>
    </submittedName>
</protein>
<dbReference type="Pfam" id="PF07690">
    <property type="entry name" value="MFS_1"/>
    <property type="match status" value="1"/>
</dbReference>
<feature type="transmembrane region" description="Helical" evidence="4">
    <location>
        <begin position="205"/>
        <end position="225"/>
    </location>
</feature>
<feature type="transmembrane region" description="Helical" evidence="4">
    <location>
        <begin position="78"/>
        <end position="95"/>
    </location>
</feature>